<evidence type="ECO:0000256" key="1">
    <source>
        <dbReference type="ARBA" id="ARBA00022574"/>
    </source>
</evidence>
<feature type="compositionally biased region" description="Polar residues" evidence="4">
    <location>
        <begin position="344"/>
        <end position="360"/>
    </location>
</feature>
<evidence type="ECO:0000256" key="2">
    <source>
        <dbReference type="ARBA" id="ARBA00022737"/>
    </source>
</evidence>
<feature type="region of interest" description="Disordered" evidence="4">
    <location>
        <begin position="180"/>
        <end position="286"/>
    </location>
</feature>
<dbReference type="PROSITE" id="PS50082">
    <property type="entry name" value="WD_REPEATS_2"/>
    <property type="match status" value="2"/>
</dbReference>
<keyword evidence="6" id="KW-1185">Reference proteome</keyword>
<dbReference type="PANTHER" id="PTHR14221">
    <property type="entry name" value="WD REPEAT DOMAIN 44"/>
    <property type="match status" value="1"/>
</dbReference>
<evidence type="ECO:0000313" key="5">
    <source>
        <dbReference type="EMBL" id="SSD60713.1"/>
    </source>
</evidence>
<evidence type="ECO:0000313" key="6">
    <source>
        <dbReference type="Proteomes" id="UP000262825"/>
    </source>
</evidence>
<feature type="compositionally biased region" description="Polar residues" evidence="4">
    <location>
        <begin position="80"/>
        <end position="92"/>
    </location>
</feature>
<keyword evidence="1 3" id="KW-0853">WD repeat</keyword>
<dbReference type="SMART" id="SM00320">
    <property type="entry name" value="WD40"/>
    <property type="match status" value="5"/>
</dbReference>
<feature type="compositionally biased region" description="Polar residues" evidence="4">
    <location>
        <begin position="99"/>
        <end position="158"/>
    </location>
</feature>
<reference evidence="6" key="1">
    <citation type="submission" date="2018-06" db="EMBL/GenBank/DDBJ databases">
        <authorList>
            <person name="Guldener U."/>
        </authorList>
    </citation>
    <scope>NUCLEOTIDE SEQUENCE [LARGE SCALE GENOMIC DNA]</scope>
    <source>
        <strain evidence="6">UTAD17</strain>
    </source>
</reference>
<dbReference type="SUPFAM" id="SSF50978">
    <property type="entry name" value="WD40 repeat-like"/>
    <property type="match status" value="2"/>
</dbReference>
<feature type="region of interest" description="Disordered" evidence="4">
    <location>
        <begin position="1"/>
        <end position="158"/>
    </location>
</feature>
<feature type="compositionally biased region" description="Polar residues" evidence="4">
    <location>
        <begin position="181"/>
        <end position="245"/>
    </location>
</feature>
<dbReference type="Pfam" id="PF00400">
    <property type="entry name" value="WD40"/>
    <property type="match status" value="3"/>
</dbReference>
<sequence length="1477" mass="163138">MALLKLFRSSENLRSTANKKNDGVNEKRNNTSGGLMRRSTTFTRSKSLPRSKSNINNNTNNNTNNTNKNTAKNTTKNTNDFGKSQNKPNNAVHNHDNTKINASNSRKYQTKPNQISSKSSTPTQQGDSTKSPTVKNNARVTVSNGATNSAPRQDTLSRMNTFTTANNILLTDIPDVLATPAHSTNGSNPKTAYLNNKDSISTRNTPRGPNATSSNLSTPNSINPLKKMPTNSSSALTDLTFSSPMDTSGTATATTTATTTTTTNNNKQNNENNNDGNNDNTISDLDTQANGNAIHRREFSADMCPLQFKMSLNKLNKHCTSMSIDTSRVLSPSLAGNGARVQDNAASPSIQHTSPTSDNSKNLRFEHISESMRPSMDFERIPSKFEKTASGTKLHVSNLDPTDRSHTNSSRNIKKIDATGNSNIYISKNNTRNISEIYKKLEDEKKALNKNYYGPGGNSQNTGVENSAGNTLLLNQNDDLILSDFNREGIFNSIFESIDRNQFIQYLENPNHIKVFKKKKIYSPLSRFILAQELKHDKQQQQQQQYQIHQRKTSSVDDPTSSISENTIWCLEFSHDGKFLASAGKDNTIRVWKVIATPLERVEMNNTCSKRDSLISSGYSSASPSRSAGYATGSSTTSCNNNNSNNNLNVNDVNLVDDIFGESTYKNNLEDDNHYGLSPDEEESNLYAPVFHPQPHRIFTGHTHDILSLDWSKNNFLLTGSMDKTVKLWHCDKKTFLKSYLHPDFVTSIKFHPKDDRFFVSGCLDHYIRMFSILEDECVYEFDVGDLITTIEISPNNGKYVYVGTFNGYVMVFLTRGLTLLFCFHIPNSKHSSEKIEIINDKLMAGANARSANQTVLVIQPGPKITGIQCFQEENDLKLLVTSNDSRIRIFSLLQRKLLEVLKGFENDSLQLKATVRLGTPNDLNSPTIVVVPSENHWIYAWKLKSSELAKLNRLKPGHSHLSELGVSATSSYTLKLRSSFQFKRNSNAFVQNTMDPGQQPPQRKKSYIKRFLDKINPMAHNNSNTNNGNKNKNVYYTKDPATARSSMDRSNLRVQNYDPNTPVFKNNDYIAFHAHHHAVTAVSIAPKAAQKVLALSNDFIYELTMLLNDEDGASSKTYKSKGNSTASDGKTTSVLRGVFSSINEGMIVVSGDCKGNIRVFRTDISDLTRERLLYKLKIYNSHHSLARAPSVYSKNNAVINSASGNAINNIGNVGLSRNKSLNNICHRQNSFRNKRKGTNSSAEDLLANVIHIGRNGSLKKDAEHYYLTGPVGATGSSKINRSNTVKSLQSLASFNNTISDNHTTSFDTGFHGNSTINNGSANNTLFSTFLGNQKTISQQDSDYATGHISNISNALPSLSTSPSPLSGSKAQHANGTIVYSEQPQHQYGSTSTLLRSSNGHLYDNVSNIGSGISANTAVTTISTSGTAGVNNILDPHLKCNVCGGTNFKVFKPNFRSESAPVGFYCSDCGNQMNRFR</sequence>
<protein>
    <recommendedName>
        <fullName evidence="7">WD repeat-containing protein YMR102C</fullName>
    </recommendedName>
</protein>
<dbReference type="VEuPathDB" id="FungiDB:SCODWIG_02474"/>
<dbReference type="Proteomes" id="UP000262825">
    <property type="component" value="Unassembled WGS sequence"/>
</dbReference>
<feature type="region of interest" description="Disordered" evidence="4">
    <location>
        <begin position="335"/>
        <end position="362"/>
    </location>
</feature>
<dbReference type="Gene3D" id="2.130.10.10">
    <property type="entry name" value="YVTN repeat-like/Quinoprotein amine dehydrogenase"/>
    <property type="match status" value="3"/>
</dbReference>
<feature type="compositionally biased region" description="Polar residues" evidence="4">
    <location>
        <begin position="9"/>
        <end position="18"/>
    </location>
</feature>
<dbReference type="InterPro" id="IPR036322">
    <property type="entry name" value="WD40_repeat_dom_sf"/>
</dbReference>
<gene>
    <name evidence="5" type="ORF">SCODWIG_02474</name>
</gene>
<proteinExistence type="predicted"/>
<dbReference type="InterPro" id="IPR040324">
    <property type="entry name" value="WDR44/Dgr2"/>
</dbReference>
<evidence type="ECO:0008006" key="7">
    <source>
        <dbReference type="Google" id="ProtNLM"/>
    </source>
</evidence>
<feature type="region of interest" description="Disordered" evidence="4">
    <location>
        <begin position="540"/>
        <end position="560"/>
    </location>
</feature>
<keyword evidence="2" id="KW-0677">Repeat</keyword>
<evidence type="ECO:0000256" key="3">
    <source>
        <dbReference type="PROSITE-ProRule" id="PRU00221"/>
    </source>
</evidence>
<accession>A0A376B7Q0</accession>
<feature type="compositionally biased region" description="Basic and acidic residues" evidence="4">
    <location>
        <begin position="19"/>
        <end position="29"/>
    </location>
</feature>
<organism evidence="5 6">
    <name type="scientific">Saccharomycodes ludwigii</name>
    <dbReference type="NCBI Taxonomy" id="36035"/>
    <lineage>
        <taxon>Eukaryota</taxon>
        <taxon>Fungi</taxon>
        <taxon>Dikarya</taxon>
        <taxon>Ascomycota</taxon>
        <taxon>Saccharomycotina</taxon>
        <taxon>Saccharomycetes</taxon>
        <taxon>Saccharomycodales</taxon>
        <taxon>Saccharomycodaceae</taxon>
        <taxon>Saccharomycodes</taxon>
    </lineage>
</organism>
<dbReference type="InterPro" id="IPR001680">
    <property type="entry name" value="WD40_rpt"/>
</dbReference>
<dbReference type="PROSITE" id="PS50294">
    <property type="entry name" value="WD_REPEATS_REGION"/>
    <property type="match status" value="2"/>
</dbReference>
<feature type="repeat" description="WD" evidence="3">
    <location>
        <begin position="561"/>
        <end position="594"/>
    </location>
</feature>
<feature type="repeat" description="WD" evidence="3">
    <location>
        <begin position="699"/>
        <end position="739"/>
    </location>
</feature>
<feature type="compositionally biased region" description="Low complexity" evidence="4">
    <location>
        <begin position="54"/>
        <end position="79"/>
    </location>
</feature>
<feature type="region of interest" description="Disordered" evidence="4">
    <location>
        <begin position="615"/>
        <end position="647"/>
    </location>
</feature>
<feature type="compositionally biased region" description="Low complexity" evidence="4">
    <location>
        <begin position="246"/>
        <end position="281"/>
    </location>
</feature>
<dbReference type="PANTHER" id="PTHR14221:SF0">
    <property type="entry name" value="WD REPEAT-CONTAINING PROTEIN 44"/>
    <property type="match status" value="1"/>
</dbReference>
<evidence type="ECO:0000256" key="4">
    <source>
        <dbReference type="SAM" id="MobiDB-lite"/>
    </source>
</evidence>
<name>A0A376B7Q0_9ASCO</name>
<feature type="compositionally biased region" description="Polar residues" evidence="4">
    <location>
        <begin position="30"/>
        <end position="53"/>
    </location>
</feature>
<dbReference type="EMBL" id="UFAJ01000429">
    <property type="protein sequence ID" value="SSD60713.1"/>
    <property type="molecule type" value="Genomic_DNA"/>
</dbReference>
<dbReference type="InterPro" id="IPR015943">
    <property type="entry name" value="WD40/YVTN_repeat-like_dom_sf"/>
</dbReference>